<name>A0A1G9TYI0_9BACT</name>
<dbReference type="InterPro" id="IPR052718">
    <property type="entry name" value="NmrA-type_oxidoreductase"/>
</dbReference>
<dbReference type="SUPFAM" id="SSF51735">
    <property type="entry name" value="NAD(P)-binding Rossmann-fold domains"/>
    <property type="match status" value="1"/>
</dbReference>
<protein>
    <submittedName>
        <fullName evidence="2">NAD(P)H dehydrogenase (Quinone)</fullName>
    </submittedName>
</protein>
<dbReference type="Pfam" id="PF05368">
    <property type="entry name" value="NmrA"/>
    <property type="match status" value="1"/>
</dbReference>
<dbReference type="InterPro" id="IPR036291">
    <property type="entry name" value="NAD(P)-bd_dom_sf"/>
</dbReference>
<dbReference type="STRING" id="1075417.SAMN05421823_11530"/>
<proteinExistence type="predicted"/>
<dbReference type="PANTHER" id="PTHR47129">
    <property type="entry name" value="QUINONE OXIDOREDUCTASE 2"/>
    <property type="match status" value="1"/>
</dbReference>
<evidence type="ECO:0000313" key="3">
    <source>
        <dbReference type="Proteomes" id="UP000198510"/>
    </source>
</evidence>
<dbReference type="EMBL" id="FNFO01000015">
    <property type="protein sequence ID" value="SDM52643.1"/>
    <property type="molecule type" value="Genomic_DNA"/>
</dbReference>
<keyword evidence="3" id="KW-1185">Reference proteome</keyword>
<dbReference type="CDD" id="cd05269">
    <property type="entry name" value="TMR_SDR_a"/>
    <property type="match status" value="1"/>
</dbReference>
<dbReference type="Gene3D" id="3.40.50.720">
    <property type="entry name" value="NAD(P)-binding Rossmann-like Domain"/>
    <property type="match status" value="1"/>
</dbReference>
<evidence type="ECO:0000313" key="2">
    <source>
        <dbReference type="EMBL" id="SDM52643.1"/>
    </source>
</evidence>
<dbReference type="Proteomes" id="UP000198510">
    <property type="component" value="Unassembled WGS sequence"/>
</dbReference>
<dbReference type="Gene3D" id="3.90.25.10">
    <property type="entry name" value="UDP-galactose 4-epimerase, domain 1"/>
    <property type="match status" value="1"/>
</dbReference>
<dbReference type="OrthoDB" id="9780595at2"/>
<feature type="domain" description="NmrA-like" evidence="1">
    <location>
        <begin position="2"/>
        <end position="280"/>
    </location>
</feature>
<reference evidence="2 3" key="1">
    <citation type="submission" date="2016-10" db="EMBL/GenBank/DDBJ databases">
        <authorList>
            <person name="de Groot N.N."/>
        </authorList>
    </citation>
    <scope>NUCLEOTIDE SEQUENCE [LARGE SCALE GENOMIC DNA]</scope>
    <source>
        <strain evidence="2 3">DSM 25186</strain>
    </source>
</reference>
<accession>A0A1G9TYI0</accession>
<sequence>MILVTGATGGLGHETIDYLLTTTPAAEIAALVRDVSKATDLVQRGVDVRPADYFDYPALVQACRGVEKVLLVSAVAFTDRVQQHRNVIDAAKEAGVKHLFYTSIQRSSSDFMMPEVTESDLATEAYLKASGLVYTILKNGYYFEGLGYLIGTKVPDTEIRFTAGEGKIAFVKRTELAAATAALLTSEGHDHQEYTLSGSEAYSFYDIARELSALAGRPIAYQRSELAPYIAQQVAAGIPETIATFLAQWGTAAEHGMLAGTHNTVERLLGRKPTSLREYLKTTYFSGIDRS</sequence>
<evidence type="ECO:0000259" key="1">
    <source>
        <dbReference type="Pfam" id="PF05368"/>
    </source>
</evidence>
<dbReference type="RefSeq" id="WP_089688055.1">
    <property type="nucleotide sequence ID" value="NZ_FNFO01000015.1"/>
</dbReference>
<dbReference type="PANTHER" id="PTHR47129:SF1">
    <property type="entry name" value="NMRA-LIKE DOMAIN-CONTAINING PROTEIN"/>
    <property type="match status" value="1"/>
</dbReference>
<organism evidence="2 3">
    <name type="scientific">Catalinimonas alkaloidigena</name>
    <dbReference type="NCBI Taxonomy" id="1075417"/>
    <lineage>
        <taxon>Bacteria</taxon>
        <taxon>Pseudomonadati</taxon>
        <taxon>Bacteroidota</taxon>
        <taxon>Cytophagia</taxon>
        <taxon>Cytophagales</taxon>
        <taxon>Catalimonadaceae</taxon>
        <taxon>Catalinimonas</taxon>
    </lineage>
</organism>
<dbReference type="AlphaFoldDB" id="A0A1G9TYI0"/>
<gene>
    <name evidence="2" type="ORF">SAMN05421823_11530</name>
</gene>
<dbReference type="InterPro" id="IPR008030">
    <property type="entry name" value="NmrA-like"/>
</dbReference>